<gene>
    <name evidence="2" type="ORF">O1G21_02895</name>
</gene>
<evidence type="ECO:0000259" key="1">
    <source>
        <dbReference type="Pfam" id="PF07992"/>
    </source>
</evidence>
<dbReference type="PANTHER" id="PTHR43755">
    <property type="match status" value="1"/>
</dbReference>
<feature type="domain" description="FAD/NAD(P)-binding" evidence="1">
    <location>
        <begin position="6"/>
        <end position="125"/>
    </location>
</feature>
<name>A0ABY7PWT9_9ACTN</name>
<dbReference type="EMBL" id="CP115450">
    <property type="protein sequence ID" value="WBP84900.1"/>
    <property type="molecule type" value="Genomic_DNA"/>
</dbReference>
<accession>A0ABY7PWT9</accession>
<reference evidence="3" key="1">
    <citation type="submission" date="2022-12" db="EMBL/GenBank/DDBJ databases">
        <authorList>
            <person name="Mo P."/>
        </authorList>
    </citation>
    <scope>NUCLEOTIDE SEQUENCE [LARGE SCALE GENOMIC DNA]</scope>
    <source>
        <strain evidence="3">HUAS 3-15</strain>
    </source>
</reference>
<dbReference type="InterPro" id="IPR036188">
    <property type="entry name" value="FAD/NAD-bd_sf"/>
</dbReference>
<dbReference type="PANTHER" id="PTHR43755:SF1">
    <property type="entry name" value="FAD-DEPENDENT PYRIDINE NUCLEOTIDE-DISULPHIDE OXIDOREDUCTASE"/>
    <property type="match status" value="1"/>
</dbReference>
<organism evidence="2 3">
    <name type="scientific">Kitasatospora cathayae</name>
    <dbReference type="NCBI Taxonomy" id="3004092"/>
    <lineage>
        <taxon>Bacteria</taxon>
        <taxon>Bacillati</taxon>
        <taxon>Actinomycetota</taxon>
        <taxon>Actinomycetes</taxon>
        <taxon>Kitasatosporales</taxon>
        <taxon>Streptomycetaceae</taxon>
        <taxon>Kitasatospora</taxon>
    </lineage>
</organism>
<keyword evidence="3" id="KW-1185">Reference proteome</keyword>
<dbReference type="SUPFAM" id="SSF51905">
    <property type="entry name" value="FAD/NAD(P)-binding domain"/>
    <property type="match status" value="1"/>
</dbReference>
<protein>
    <submittedName>
        <fullName evidence="2">FAD-dependent oxidoreductase</fullName>
    </submittedName>
</protein>
<dbReference type="RefSeq" id="WP_270140466.1">
    <property type="nucleotide sequence ID" value="NZ_CP115450.1"/>
</dbReference>
<dbReference type="Pfam" id="PF07992">
    <property type="entry name" value="Pyr_redox_2"/>
    <property type="match status" value="1"/>
</dbReference>
<dbReference type="InterPro" id="IPR023753">
    <property type="entry name" value="FAD/NAD-binding_dom"/>
</dbReference>
<evidence type="ECO:0000313" key="2">
    <source>
        <dbReference type="EMBL" id="WBP84900.1"/>
    </source>
</evidence>
<proteinExistence type="predicted"/>
<dbReference type="InterPro" id="IPR052541">
    <property type="entry name" value="SQRD"/>
</dbReference>
<dbReference type="Proteomes" id="UP001212821">
    <property type="component" value="Chromosome"/>
</dbReference>
<sequence>MNAEPHVLVVGGGFAGLETAFGLRHLLGDGVRLSLAADREDFLFKPNTIYLPFGGAEDPLHIPLRRPLFRRHIAFHQGTVAEVDPDALAVELVDGTRLRGDFLVLATGAAMRPQEVPGLAEHARTVWTPRQMHSLGRRFQELKEAAGAGQHRRVLFLVPPGNKCAGPLYEIAFMLDTWLRRARLRPSVHLTWSTYESGYVQAFGPRLHQVVEREFAARGIEGHTSAVVEKVGHDEVRYADGSVHPYDLLVAFPPYAAAVDYHGLPRDDRGFLQTLSITRQVHGHPQVYAPGDAGDFPVKQAFLAFLQAHAVAEHITTVIDPTLLAQPRPFEPISMCVMEMLDKATFAQVPLEETGDPTCPVRVAADAGDRYRVGTSPVWRFGKKALGVYLPVRFRAGRPFHSGRPWQAMQLALDGMSRTLASGSD</sequence>
<evidence type="ECO:0000313" key="3">
    <source>
        <dbReference type="Proteomes" id="UP001212821"/>
    </source>
</evidence>
<dbReference type="Gene3D" id="3.50.50.60">
    <property type="entry name" value="FAD/NAD(P)-binding domain"/>
    <property type="match status" value="2"/>
</dbReference>